<dbReference type="GO" id="GO:0016757">
    <property type="term" value="F:glycosyltransferase activity"/>
    <property type="evidence" value="ECO:0007669"/>
    <property type="project" value="InterPro"/>
</dbReference>
<dbReference type="CDD" id="cd03801">
    <property type="entry name" value="GT4_PimA-like"/>
    <property type="match status" value="1"/>
</dbReference>
<dbReference type="InterPro" id="IPR001296">
    <property type="entry name" value="Glyco_trans_1"/>
</dbReference>
<keyword evidence="3" id="KW-0808">Transferase</keyword>
<reference evidence="4" key="1">
    <citation type="journal article" date="2014" name="Environ. Microbiol.">
        <title>Comparative genomics of the marine bacterial genus Glaciecola reveals the high degree of genomic diversity and genomic characteristic for cold adaptation.</title>
        <authorList>
            <person name="Qin Q.L."/>
            <person name="Xie B.B."/>
            <person name="Yu Y."/>
            <person name="Shu Y.L."/>
            <person name="Rong J.C."/>
            <person name="Zhang Y.J."/>
            <person name="Zhao D.L."/>
            <person name="Chen X.L."/>
            <person name="Zhang X.Y."/>
            <person name="Chen B."/>
            <person name="Zhou B.C."/>
            <person name="Zhang Y.Z."/>
        </authorList>
    </citation>
    <scope>NUCLEOTIDE SEQUENCE [LARGE SCALE GENOMIC DNA]</scope>
    <source>
        <strain evidence="4">ACAM 615</strain>
    </source>
</reference>
<gene>
    <name evidence="3" type="ORF">GPAL_2329</name>
</gene>
<dbReference type="Gene3D" id="3.40.50.2000">
    <property type="entry name" value="Glycogen Phosphorylase B"/>
    <property type="match status" value="2"/>
</dbReference>
<dbReference type="PANTHER" id="PTHR45947:SF3">
    <property type="entry name" value="SULFOQUINOVOSYL TRANSFERASE SQD2"/>
    <property type="match status" value="1"/>
</dbReference>
<evidence type="ECO:0000259" key="1">
    <source>
        <dbReference type="Pfam" id="PF00534"/>
    </source>
</evidence>
<comment type="caution">
    <text evidence="3">The sequence shown here is derived from an EMBL/GenBank/DDBJ whole genome shotgun (WGS) entry which is preliminary data.</text>
</comment>
<dbReference type="InterPro" id="IPR050194">
    <property type="entry name" value="Glycosyltransferase_grp1"/>
</dbReference>
<accession>K7A0Y9</accession>
<feature type="domain" description="Glycosyl transferase family 1" evidence="1">
    <location>
        <begin position="197"/>
        <end position="330"/>
    </location>
</feature>
<dbReference type="EMBL" id="BAEQ01000042">
    <property type="protein sequence ID" value="GAC29190.1"/>
    <property type="molecule type" value="Genomic_DNA"/>
</dbReference>
<feature type="domain" description="Glycosyltransferase subfamily 4-like N-terminal" evidence="2">
    <location>
        <begin position="15"/>
        <end position="176"/>
    </location>
</feature>
<dbReference type="AlphaFoldDB" id="K7A0Y9"/>
<keyword evidence="4" id="KW-1185">Reference proteome</keyword>
<proteinExistence type="predicted"/>
<protein>
    <submittedName>
        <fullName evidence="3">Glycosyltransferase</fullName>
    </submittedName>
</protein>
<sequence length="365" mass="40740">MKVCAVGLRGIPEIMGGIETHCEQLYTELSNEVEDIVILARSPYVKKPFKFKKNVSIIPVFAIRNKILETFLHTLICIFYARLIIKPDVLHIHGIGPALFTPFAKLLGLKVLVTHHGADYNRKKWNWFAKRILFLGEYLAIRYANVIVVVGATLTHKLKAQYPSQAHKIKFIPNGCPLLFLDCDIGNISIPSDINVEAGKYILFVGRLVPEKGVHDLIDAFSIAALSDVKLLIVGGADFNDKYSKELLNLATETIIFAGRRTGKDLLAIYHSAKLFVLPSYHEGLPIAALEALSLSVPILLSNISPHLDIGLHTDNYFEIGNTHELARLLNSPEPATIDSDLIVRKYNWSNIAKNTKLLLEKCNE</sequence>
<evidence type="ECO:0000313" key="3">
    <source>
        <dbReference type="EMBL" id="GAC29190.1"/>
    </source>
</evidence>
<organism evidence="3 4">
    <name type="scientific">Brumicola pallidula DSM 14239 = ACAM 615</name>
    <dbReference type="NCBI Taxonomy" id="1121922"/>
    <lineage>
        <taxon>Bacteria</taxon>
        <taxon>Pseudomonadati</taxon>
        <taxon>Pseudomonadota</taxon>
        <taxon>Gammaproteobacteria</taxon>
        <taxon>Alteromonadales</taxon>
        <taxon>Alteromonadaceae</taxon>
        <taxon>Brumicola</taxon>
    </lineage>
</organism>
<dbReference type="PANTHER" id="PTHR45947">
    <property type="entry name" value="SULFOQUINOVOSYL TRANSFERASE SQD2"/>
    <property type="match status" value="1"/>
</dbReference>
<dbReference type="Pfam" id="PF00534">
    <property type="entry name" value="Glycos_transf_1"/>
    <property type="match status" value="1"/>
</dbReference>
<dbReference type="OrthoDB" id="9768937at2"/>
<dbReference type="STRING" id="1121922.GCA_000428905_02703"/>
<evidence type="ECO:0000259" key="2">
    <source>
        <dbReference type="Pfam" id="PF13439"/>
    </source>
</evidence>
<dbReference type="SUPFAM" id="SSF53756">
    <property type="entry name" value="UDP-Glycosyltransferase/glycogen phosphorylase"/>
    <property type="match status" value="1"/>
</dbReference>
<name>K7A0Y9_9ALTE</name>
<dbReference type="Pfam" id="PF13439">
    <property type="entry name" value="Glyco_transf_4"/>
    <property type="match status" value="1"/>
</dbReference>
<dbReference type="InterPro" id="IPR028098">
    <property type="entry name" value="Glyco_trans_4-like_N"/>
</dbReference>
<dbReference type="Proteomes" id="UP000006251">
    <property type="component" value="Unassembled WGS sequence"/>
</dbReference>
<evidence type="ECO:0000313" key="4">
    <source>
        <dbReference type="Proteomes" id="UP000006251"/>
    </source>
</evidence>